<accession>A4X2G8</accession>
<feature type="domain" description="VOC" evidence="1">
    <location>
        <begin position="6"/>
        <end position="116"/>
    </location>
</feature>
<evidence type="ECO:0000313" key="2">
    <source>
        <dbReference type="EMBL" id="ABP53068.1"/>
    </source>
</evidence>
<dbReference type="EMBL" id="CP000667">
    <property type="protein sequence ID" value="ABP53068.1"/>
    <property type="molecule type" value="Genomic_DNA"/>
</dbReference>
<dbReference type="PANTHER" id="PTHR33993">
    <property type="entry name" value="GLYOXALASE-RELATED"/>
    <property type="match status" value="1"/>
</dbReference>
<dbReference type="KEGG" id="stp:Strop_0588"/>
<dbReference type="InterPro" id="IPR052164">
    <property type="entry name" value="Anthracycline_SecMetBiosynth"/>
</dbReference>
<name>A4X2G8_SALTO</name>
<organism evidence="2 3">
    <name type="scientific">Salinispora tropica (strain ATCC BAA-916 / DSM 44818 / JCM 13857 / NBRC 105044 / CNB-440)</name>
    <dbReference type="NCBI Taxonomy" id="369723"/>
    <lineage>
        <taxon>Bacteria</taxon>
        <taxon>Bacillati</taxon>
        <taxon>Actinomycetota</taxon>
        <taxon>Actinomycetes</taxon>
        <taxon>Micromonosporales</taxon>
        <taxon>Micromonosporaceae</taxon>
        <taxon>Salinispora</taxon>
    </lineage>
</organism>
<dbReference type="STRING" id="369723.Strop_0588"/>
<protein>
    <recommendedName>
        <fullName evidence="1">VOC domain-containing protein</fullName>
    </recommendedName>
</protein>
<dbReference type="InterPro" id="IPR037523">
    <property type="entry name" value="VOC_core"/>
</dbReference>
<reference evidence="3" key="1">
    <citation type="journal article" date="2007" name="Proc. Natl. Acad. Sci. U.S.A.">
        <title>Genome sequencing reveals complex secondary metabolome in the marine actinomycete Salinispora tropica.</title>
        <authorList>
            <person name="Udwary D.W."/>
            <person name="Zeigler L."/>
            <person name="Asolkar R.N."/>
            <person name="Singan V."/>
            <person name="Lapidus A."/>
            <person name="Fenical W."/>
            <person name="Jensen P.R."/>
            <person name="Moore B.S."/>
        </authorList>
    </citation>
    <scope>NUCLEOTIDE SEQUENCE [LARGE SCALE GENOMIC DNA]</scope>
    <source>
        <strain evidence="3">ATCC BAA-916 / DSM 44818 / CNB-440</strain>
    </source>
</reference>
<evidence type="ECO:0000259" key="1">
    <source>
        <dbReference type="PROSITE" id="PS51819"/>
    </source>
</evidence>
<evidence type="ECO:0000313" key="3">
    <source>
        <dbReference type="Proteomes" id="UP000000235"/>
    </source>
</evidence>
<dbReference type="RefSeq" id="WP_011904502.1">
    <property type="nucleotide sequence ID" value="NC_009380.1"/>
</dbReference>
<keyword evidence="3" id="KW-1185">Reference proteome</keyword>
<dbReference type="Pfam" id="PF18029">
    <property type="entry name" value="Glyoxalase_6"/>
    <property type="match status" value="1"/>
</dbReference>
<dbReference type="PANTHER" id="PTHR33993:SF5">
    <property type="entry name" value="GLYOXALASE"/>
    <property type="match status" value="1"/>
</dbReference>
<dbReference type="AlphaFoldDB" id="A4X2G8"/>
<dbReference type="PROSITE" id="PS51819">
    <property type="entry name" value="VOC"/>
    <property type="match status" value="1"/>
</dbReference>
<dbReference type="InterPro" id="IPR041581">
    <property type="entry name" value="Glyoxalase_6"/>
</dbReference>
<dbReference type="SUPFAM" id="SSF54593">
    <property type="entry name" value="Glyoxalase/Bleomycin resistance protein/Dihydroxybiphenyl dioxygenase"/>
    <property type="match status" value="1"/>
</dbReference>
<sequence length="127" mass="14250">MERVYGIGGYFFRARDPEGLSRWYRDNLGVVAEDLDGYWFQQGGPTVFAPFPEHTDYFGSSGQKTMLNFRVVDLDAMLAQLRAGGAEVDHRVETDDNGRFGWAIDPEGNRFELWEPADGVADPVTPA</sequence>
<dbReference type="PATRIC" id="fig|369723.5.peg.594"/>
<proteinExistence type="predicted"/>
<gene>
    <name evidence="2" type="ordered locus">Strop_0588</name>
</gene>
<dbReference type="Proteomes" id="UP000000235">
    <property type="component" value="Chromosome"/>
</dbReference>
<dbReference type="eggNOG" id="COG0346">
    <property type="taxonomic scope" value="Bacteria"/>
</dbReference>
<dbReference type="Gene3D" id="3.10.180.10">
    <property type="entry name" value="2,3-Dihydroxybiphenyl 1,2-Dioxygenase, domain 1"/>
    <property type="match status" value="1"/>
</dbReference>
<dbReference type="HOGENOM" id="CLU_127639_0_0_11"/>
<dbReference type="InterPro" id="IPR029068">
    <property type="entry name" value="Glyas_Bleomycin-R_OHBP_Dase"/>
</dbReference>